<sequence length="171" mass="19332">MRLSRRELYESSGEFQRTVSISELGLDDLSLLKDNLPVTMKIKRSGSTLDVRGEVTADLKETCDRCLEIYDKTIKGSFRILVTEDPSMLNETSNSDIMFFSTDQNEIDISPALRDSIVLERPMKEICSKECKGLCAGCGVNLNTSSCKCKKEEMDERWAPLKEINLSDMEN</sequence>
<dbReference type="EMBL" id="UINC01000942">
    <property type="protein sequence ID" value="SUZ64777.1"/>
    <property type="molecule type" value="Genomic_DNA"/>
</dbReference>
<accession>A0A381PEX1</accession>
<evidence type="ECO:0008006" key="2">
    <source>
        <dbReference type="Google" id="ProtNLM"/>
    </source>
</evidence>
<dbReference type="PANTHER" id="PTHR34374">
    <property type="entry name" value="LARGE RIBOSOMAL RNA SUBUNIT ACCUMULATION PROTEIN YCED HOMOLOG 1, CHLOROPLASTIC"/>
    <property type="match status" value="1"/>
</dbReference>
<name>A0A381PEX1_9ZZZZ</name>
<evidence type="ECO:0000313" key="1">
    <source>
        <dbReference type="EMBL" id="SUZ64777.1"/>
    </source>
</evidence>
<dbReference type="InterPro" id="IPR003772">
    <property type="entry name" value="YceD"/>
</dbReference>
<gene>
    <name evidence="1" type="ORF">METZ01_LOCUS17631</name>
</gene>
<dbReference type="AlphaFoldDB" id="A0A381PEX1"/>
<organism evidence="1">
    <name type="scientific">marine metagenome</name>
    <dbReference type="NCBI Taxonomy" id="408172"/>
    <lineage>
        <taxon>unclassified sequences</taxon>
        <taxon>metagenomes</taxon>
        <taxon>ecological metagenomes</taxon>
    </lineage>
</organism>
<proteinExistence type="predicted"/>
<dbReference type="Pfam" id="PF02620">
    <property type="entry name" value="YceD"/>
    <property type="match status" value="1"/>
</dbReference>
<protein>
    <recommendedName>
        <fullName evidence="2">DUF177 domain-containing protein</fullName>
    </recommendedName>
</protein>
<dbReference type="PANTHER" id="PTHR34374:SF1">
    <property type="entry name" value="LARGE RIBOSOMAL RNA SUBUNIT ACCUMULATION PROTEIN YCED HOMOLOG 1, CHLOROPLASTIC"/>
    <property type="match status" value="1"/>
</dbReference>
<reference evidence="1" key="1">
    <citation type="submission" date="2018-05" db="EMBL/GenBank/DDBJ databases">
        <authorList>
            <person name="Lanie J.A."/>
            <person name="Ng W.-L."/>
            <person name="Kazmierczak K.M."/>
            <person name="Andrzejewski T.M."/>
            <person name="Davidsen T.M."/>
            <person name="Wayne K.J."/>
            <person name="Tettelin H."/>
            <person name="Glass J.I."/>
            <person name="Rusch D."/>
            <person name="Podicherti R."/>
            <person name="Tsui H.-C.T."/>
            <person name="Winkler M.E."/>
        </authorList>
    </citation>
    <scope>NUCLEOTIDE SEQUENCE</scope>
</reference>